<dbReference type="Proteomes" id="UP000244336">
    <property type="component" value="Chromosome 5"/>
</dbReference>
<organism evidence="2 3">
    <name type="scientific">Panicum hallii var. hallii</name>
    <dbReference type="NCBI Taxonomy" id="1504633"/>
    <lineage>
        <taxon>Eukaryota</taxon>
        <taxon>Viridiplantae</taxon>
        <taxon>Streptophyta</taxon>
        <taxon>Embryophyta</taxon>
        <taxon>Tracheophyta</taxon>
        <taxon>Spermatophyta</taxon>
        <taxon>Magnoliopsida</taxon>
        <taxon>Liliopsida</taxon>
        <taxon>Poales</taxon>
        <taxon>Poaceae</taxon>
        <taxon>PACMAD clade</taxon>
        <taxon>Panicoideae</taxon>
        <taxon>Panicodae</taxon>
        <taxon>Paniceae</taxon>
        <taxon>Panicinae</taxon>
        <taxon>Panicum</taxon>
        <taxon>Panicum sect. Panicum</taxon>
    </lineage>
</organism>
<dbReference type="AlphaFoldDB" id="A0A2T7DLK3"/>
<feature type="compositionally biased region" description="Low complexity" evidence="1">
    <location>
        <begin position="59"/>
        <end position="68"/>
    </location>
</feature>
<dbReference type="Gramene" id="PUZ56452">
    <property type="protein sequence ID" value="PUZ56452"/>
    <property type="gene ID" value="GQ55_5G303400"/>
</dbReference>
<name>A0A2T7DLK3_9POAL</name>
<sequence length="130" mass="14404">MKPALRPSPFHERISCAHPVWPALLALDPGFSSRESLQRAPPSLDPAARRAETSRRSPSRSLPSSKSSARAKYHPKSCTKAITRAKSLASPPLNRILDFPSLDFNLAFLLLLISRGYSWSRINPRHSCCA</sequence>
<evidence type="ECO:0000256" key="1">
    <source>
        <dbReference type="SAM" id="MobiDB-lite"/>
    </source>
</evidence>
<proteinExistence type="predicted"/>
<dbReference type="EMBL" id="CM009753">
    <property type="protein sequence ID" value="PUZ56452.1"/>
    <property type="molecule type" value="Genomic_DNA"/>
</dbReference>
<reference evidence="2 3" key="1">
    <citation type="submission" date="2018-04" db="EMBL/GenBank/DDBJ databases">
        <title>WGS assembly of Panicum hallii var. hallii HAL2.</title>
        <authorList>
            <person name="Lovell J."/>
            <person name="Jenkins J."/>
            <person name="Lowry D."/>
            <person name="Mamidi S."/>
            <person name="Sreedasyam A."/>
            <person name="Weng X."/>
            <person name="Barry K."/>
            <person name="Bonette J."/>
            <person name="Campitelli B."/>
            <person name="Daum C."/>
            <person name="Gordon S."/>
            <person name="Gould B."/>
            <person name="Lipzen A."/>
            <person name="MacQueen A."/>
            <person name="Palacio-Mejia J."/>
            <person name="Plott C."/>
            <person name="Shakirov E."/>
            <person name="Shu S."/>
            <person name="Yoshinaga Y."/>
            <person name="Zane M."/>
            <person name="Rokhsar D."/>
            <person name="Grimwood J."/>
            <person name="Schmutz J."/>
            <person name="Juenger T."/>
        </authorList>
    </citation>
    <scope>NUCLEOTIDE SEQUENCE [LARGE SCALE GENOMIC DNA]</scope>
    <source>
        <strain evidence="3">cv. HAL2</strain>
    </source>
</reference>
<accession>A0A2T7DLK3</accession>
<protein>
    <submittedName>
        <fullName evidence="2">Uncharacterized protein</fullName>
    </submittedName>
</protein>
<feature type="region of interest" description="Disordered" evidence="1">
    <location>
        <begin position="33"/>
        <end position="77"/>
    </location>
</feature>
<evidence type="ECO:0000313" key="2">
    <source>
        <dbReference type="EMBL" id="PUZ56452.1"/>
    </source>
</evidence>
<gene>
    <name evidence="2" type="ORF">GQ55_5G303400</name>
</gene>
<keyword evidence="3" id="KW-1185">Reference proteome</keyword>
<evidence type="ECO:0000313" key="3">
    <source>
        <dbReference type="Proteomes" id="UP000244336"/>
    </source>
</evidence>